<accession>A0A378QNK7</accession>
<dbReference type="EMBL" id="UGQF01000001">
    <property type="protein sequence ID" value="STZ02072.1"/>
    <property type="molecule type" value="Genomic_DNA"/>
</dbReference>
<evidence type="ECO:0000313" key="2">
    <source>
        <dbReference type="Proteomes" id="UP000254618"/>
    </source>
</evidence>
<evidence type="ECO:0000313" key="1">
    <source>
        <dbReference type="EMBL" id="STZ02072.1"/>
    </source>
</evidence>
<sequence>MANAKDDNDISPVTCNLLIKHKCEYDMALNGDKPIIEYKKLGYPFKNYKLIFSIK</sequence>
<dbReference type="AlphaFoldDB" id="A0A378QNK7"/>
<gene>
    <name evidence="1" type="ORF">NCTC11012_00295</name>
</gene>
<reference evidence="1 2" key="1">
    <citation type="submission" date="2018-06" db="EMBL/GenBank/DDBJ databases">
        <authorList>
            <consortium name="Pathogen Informatics"/>
            <person name="Doyle S."/>
        </authorList>
    </citation>
    <scope>NUCLEOTIDE SEQUENCE [LARGE SCALE GENOMIC DNA]</scope>
    <source>
        <strain evidence="1 2">NCTC11012</strain>
    </source>
</reference>
<organism evidence="1 2">
    <name type="scientific">Moraxella equi</name>
    <dbReference type="NCBI Taxonomy" id="60442"/>
    <lineage>
        <taxon>Bacteria</taxon>
        <taxon>Pseudomonadati</taxon>
        <taxon>Pseudomonadota</taxon>
        <taxon>Gammaproteobacteria</taxon>
        <taxon>Moraxellales</taxon>
        <taxon>Moraxellaceae</taxon>
        <taxon>Moraxella</taxon>
    </lineage>
</organism>
<dbReference type="Proteomes" id="UP000254618">
    <property type="component" value="Unassembled WGS sequence"/>
</dbReference>
<protein>
    <submittedName>
        <fullName evidence="1">Uncharacterized protein</fullName>
    </submittedName>
</protein>
<name>A0A378QNK7_9GAMM</name>
<proteinExistence type="predicted"/>